<dbReference type="InterPro" id="IPR003690">
    <property type="entry name" value="MTERF"/>
</dbReference>
<dbReference type="AlphaFoldDB" id="A0AAD3T826"/>
<name>A0AAD3T826_NEPGR</name>
<dbReference type="GO" id="GO:0006353">
    <property type="term" value="P:DNA-templated transcription termination"/>
    <property type="evidence" value="ECO:0007669"/>
    <property type="project" value="UniProtKB-KW"/>
</dbReference>
<accession>A0AAD3T826</accession>
<keyword evidence="5" id="KW-1185">Reference proteome</keyword>
<evidence type="ECO:0000256" key="2">
    <source>
        <dbReference type="ARBA" id="ARBA00022472"/>
    </source>
</evidence>
<dbReference type="PANTHER" id="PTHR13068">
    <property type="entry name" value="CGI-12 PROTEIN-RELATED"/>
    <property type="match status" value="1"/>
</dbReference>
<proteinExistence type="inferred from homology"/>
<protein>
    <submittedName>
        <fullName evidence="4">Uncharacterized protein</fullName>
    </submittedName>
</protein>
<keyword evidence="2" id="KW-0806">Transcription termination</keyword>
<evidence type="ECO:0000256" key="3">
    <source>
        <dbReference type="ARBA" id="ARBA00022946"/>
    </source>
</evidence>
<comment type="similarity">
    <text evidence="1">Belongs to the mTERF family.</text>
</comment>
<dbReference type="EMBL" id="BSYO01000028">
    <property type="protein sequence ID" value="GMH24730.1"/>
    <property type="molecule type" value="Genomic_DNA"/>
</dbReference>
<evidence type="ECO:0000313" key="5">
    <source>
        <dbReference type="Proteomes" id="UP001279734"/>
    </source>
</evidence>
<gene>
    <name evidence="4" type="ORF">Nepgr_026573</name>
</gene>
<dbReference type="GO" id="GO:0003676">
    <property type="term" value="F:nucleic acid binding"/>
    <property type="evidence" value="ECO:0007669"/>
    <property type="project" value="InterPro"/>
</dbReference>
<keyword evidence="3" id="KW-0809">Transit peptide</keyword>
<evidence type="ECO:0000313" key="4">
    <source>
        <dbReference type="EMBL" id="GMH24730.1"/>
    </source>
</evidence>
<keyword evidence="2" id="KW-0805">Transcription regulation</keyword>
<dbReference type="InterPro" id="IPR038538">
    <property type="entry name" value="MTERF_sf"/>
</dbReference>
<sequence>MIAFCTSIRFPELLFLPKVNFPVTRIQVSFPAKVVFSCGKFEVAESSIDGSSSLSAVPPTLLTAEKEEAKAILNLCLKKQGFSNSAASRAINKSDVFVDHLVSKLHSVHKSRYLVGRELTTLEIRDALSPYLETLLEEHGNAFVDVVENFPNRPVERRSASPISSPTFASESKVVSDLAVDSKKLRALARVSETVPAEKLPQHVVYLIELGLDLEKIQGITQRFPAFAYYSLEGKVRPVVEFLLDLGVPKTNIPIILVKRPQLCGISLSENLIPTMKYLESLGLDNKKWAKVLYRFPALLTYSRQKLKSTLDFLYEMGLSDESIGKVLTCCPNI</sequence>
<organism evidence="4 5">
    <name type="scientific">Nepenthes gracilis</name>
    <name type="common">Slender pitcher plant</name>
    <dbReference type="NCBI Taxonomy" id="150966"/>
    <lineage>
        <taxon>Eukaryota</taxon>
        <taxon>Viridiplantae</taxon>
        <taxon>Streptophyta</taxon>
        <taxon>Embryophyta</taxon>
        <taxon>Tracheophyta</taxon>
        <taxon>Spermatophyta</taxon>
        <taxon>Magnoliopsida</taxon>
        <taxon>eudicotyledons</taxon>
        <taxon>Gunneridae</taxon>
        <taxon>Pentapetalae</taxon>
        <taxon>Caryophyllales</taxon>
        <taxon>Nepenthaceae</taxon>
        <taxon>Nepenthes</taxon>
    </lineage>
</organism>
<dbReference type="Pfam" id="PF02536">
    <property type="entry name" value="mTERF"/>
    <property type="match status" value="1"/>
</dbReference>
<evidence type="ECO:0000256" key="1">
    <source>
        <dbReference type="ARBA" id="ARBA00007692"/>
    </source>
</evidence>
<dbReference type="Gene3D" id="1.25.70.10">
    <property type="entry name" value="Transcription termination factor 3, mitochondrial"/>
    <property type="match status" value="1"/>
</dbReference>
<dbReference type="PANTHER" id="PTHR13068:SF9">
    <property type="entry name" value="TRANSCRIPTION TERMINATION FACTOR MTERF5, CHLOROPLASTIC"/>
    <property type="match status" value="1"/>
</dbReference>
<dbReference type="SMART" id="SM00733">
    <property type="entry name" value="Mterf"/>
    <property type="match status" value="3"/>
</dbReference>
<comment type="caution">
    <text evidence="4">The sequence shown here is derived from an EMBL/GenBank/DDBJ whole genome shotgun (WGS) entry which is preliminary data.</text>
</comment>
<dbReference type="Proteomes" id="UP001279734">
    <property type="component" value="Unassembled WGS sequence"/>
</dbReference>
<keyword evidence="2" id="KW-0804">Transcription</keyword>
<reference evidence="4" key="1">
    <citation type="submission" date="2023-05" db="EMBL/GenBank/DDBJ databases">
        <title>Nepenthes gracilis genome sequencing.</title>
        <authorList>
            <person name="Fukushima K."/>
        </authorList>
    </citation>
    <scope>NUCLEOTIDE SEQUENCE</scope>
    <source>
        <strain evidence="4">SING2019-196</strain>
    </source>
</reference>